<evidence type="ECO:0000256" key="4">
    <source>
        <dbReference type="ARBA" id="ARBA00022741"/>
    </source>
</evidence>
<dbReference type="OrthoDB" id="9759544at2"/>
<dbReference type="NCBIfam" id="TIGR00595">
    <property type="entry name" value="priA"/>
    <property type="match status" value="1"/>
</dbReference>
<gene>
    <name evidence="12" type="primary">priA</name>
    <name evidence="14" type="ORF">AAV94_03915</name>
</gene>
<evidence type="ECO:0000313" key="14">
    <source>
        <dbReference type="EMBL" id="KKW68695.1"/>
    </source>
</evidence>
<evidence type="ECO:0000256" key="10">
    <source>
        <dbReference type="ARBA" id="ARBA00023235"/>
    </source>
</evidence>
<evidence type="ECO:0000313" key="15">
    <source>
        <dbReference type="Proteomes" id="UP000050580"/>
    </source>
</evidence>
<organism evidence="14 15">
    <name type="scientific">Lampropedia cohaerens</name>
    <dbReference type="NCBI Taxonomy" id="1610491"/>
    <lineage>
        <taxon>Bacteria</taxon>
        <taxon>Pseudomonadati</taxon>
        <taxon>Pseudomonadota</taxon>
        <taxon>Betaproteobacteria</taxon>
        <taxon>Burkholderiales</taxon>
        <taxon>Comamonadaceae</taxon>
        <taxon>Lampropedia</taxon>
    </lineage>
</organism>
<dbReference type="GO" id="GO:1990077">
    <property type="term" value="C:primosome complex"/>
    <property type="evidence" value="ECO:0007669"/>
    <property type="project" value="UniProtKB-UniRule"/>
</dbReference>
<sequence>MSGFLASVAVDVPFHSAIGQLLTYRHTQQLVPGTLVRVPLGHRQVLGVVWAEQQATAAGLDEEAVKPVSEVLDATVPLRADWLALIDFAARYYQRALGEVAMTALPSALQDQTATQWAKRVAKVLAVPKARAGRRPAQAQQGQACVSAPVGAPCRAALRKPVLTAQQQAALQALQSAGAATTLLHGVTGSGKTEVFLQLAEQVLQASDDAQILFLVPEINLTPQWQALLLERFAPWVGADGVAVLHSGLTPVQRLNEWLAVHQGRKRLVLGTRMAVLASFARLALIVVDEEHDASYKQQDGPRYHARDLAVWRGRQLGVPVVLGSATPSLESWYNSRPATAEEAGGGYRRVTMPERVGGGSLAALRIVDMRNHPRDTVLAAPLLAAMRARIEAGEQCMVLLNRRGYAPVLRCGACGWKSDCPHCSAHQVVHKAERSLRCHHCGWGTPIPRHCPKCGSTDLAPLGRGTEQLQELLQEQLGTLALRDGRLAQVLRIDADSTRHKGALEAHLAQVHRGDVDIVVGTQMIAKGHDFRRIGLVAAVQPDGALYASDFRAPERLFALLMQAAGRAGRDAAYMQQGGEQAQLWVQTHEPQHPLYAALARQDYPGFAAVQLQERRQAGLPPYTYQAMLRADARTQQAAQAFLRQVADAARAAQWPAARWVTVYAPVPLPVQRVANAERAQLLLESTSRKALQAYLAALHPLLQQARANAPKGLLRWLVDVDPLTI</sequence>
<comment type="catalytic activity">
    <reaction evidence="12">
        <text>Couples ATP hydrolysis with the unwinding of duplex DNA by translocating in the 3'-5' direction.</text>
        <dbReference type="EC" id="5.6.2.4"/>
    </reaction>
</comment>
<dbReference type="PANTHER" id="PTHR30580">
    <property type="entry name" value="PRIMOSOMAL PROTEIN N"/>
    <property type="match status" value="1"/>
</dbReference>
<dbReference type="InterPro" id="IPR040498">
    <property type="entry name" value="PriA_CRR"/>
</dbReference>
<comment type="catalytic activity">
    <reaction evidence="11 12">
        <text>ATP + H2O = ADP + phosphate + H(+)</text>
        <dbReference type="Rhea" id="RHEA:13065"/>
        <dbReference type="ChEBI" id="CHEBI:15377"/>
        <dbReference type="ChEBI" id="CHEBI:15378"/>
        <dbReference type="ChEBI" id="CHEBI:30616"/>
        <dbReference type="ChEBI" id="CHEBI:43474"/>
        <dbReference type="ChEBI" id="CHEBI:456216"/>
        <dbReference type="EC" id="5.6.2.4"/>
    </reaction>
</comment>
<accession>A0A0U1Q277</accession>
<keyword evidence="1 12" id="KW-0639">Primosome</keyword>
<evidence type="ECO:0000256" key="1">
    <source>
        <dbReference type="ARBA" id="ARBA00022515"/>
    </source>
</evidence>
<dbReference type="Gene3D" id="3.40.50.300">
    <property type="entry name" value="P-loop containing nucleotide triphosphate hydrolases"/>
    <property type="match status" value="2"/>
</dbReference>
<evidence type="ECO:0000256" key="9">
    <source>
        <dbReference type="ARBA" id="ARBA00023125"/>
    </source>
</evidence>
<feature type="binding site" evidence="12">
    <location>
        <position position="439"/>
    </location>
    <ligand>
        <name>Zn(2+)</name>
        <dbReference type="ChEBI" id="CHEBI:29105"/>
        <label>2</label>
    </ligand>
</feature>
<evidence type="ECO:0000256" key="2">
    <source>
        <dbReference type="ARBA" id="ARBA00022705"/>
    </source>
</evidence>
<comment type="function">
    <text evidence="12">Initiates the restart of stalled replication forks, which reloads the replicative helicase on sites other than the origin of replication. Recognizes and binds to abandoned replication forks and remodels them to uncover a helicase loading site. Promotes assembly of the primosome at these replication forks.</text>
</comment>
<dbReference type="InterPro" id="IPR041222">
    <property type="entry name" value="PriA_3primeBD"/>
</dbReference>
<feature type="binding site" evidence="12">
    <location>
        <position position="421"/>
    </location>
    <ligand>
        <name>Zn(2+)</name>
        <dbReference type="ChEBI" id="CHEBI:29105"/>
        <label>2</label>
    </ligand>
</feature>
<dbReference type="GO" id="GO:0043138">
    <property type="term" value="F:3'-5' DNA helicase activity"/>
    <property type="evidence" value="ECO:0007669"/>
    <property type="project" value="UniProtKB-EC"/>
</dbReference>
<dbReference type="EC" id="5.6.2.4" evidence="12"/>
<dbReference type="Pfam" id="PF17764">
    <property type="entry name" value="PriA_3primeBD"/>
    <property type="match status" value="1"/>
</dbReference>
<feature type="binding site" evidence="12">
    <location>
        <position position="455"/>
    </location>
    <ligand>
        <name>Zn(2+)</name>
        <dbReference type="ChEBI" id="CHEBI:29105"/>
        <label>1</label>
    </ligand>
</feature>
<dbReference type="InterPro" id="IPR041236">
    <property type="entry name" value="PriA_C"/>
</dbReference>
<dbReference type="InterPro" id="IPR011545">
    <property type="entry name" value="DEAD/DEAH_box_helicase_dom"/>
</dbReference>
<dbReference type="GO" id="GO:0008270">
    <property type="term" value="F:zinc ion binding"/>
    <property type="evidence" value="ECO:0007669"/>
    <property type="project" value="UniProtKB-UniRule"/>
</dbReference>
<dbReference type="InterPro" id="IPR042115">
    <property type="entry name" value="PriA_3primeBD_sf"/>
</dbReference>
<dbReference type="InterPro" id="IPR027417">
    <property type="entry name" value="P-loop_NTPase"/>
</dbReference>
<evidence type="ECO:0000259" key="13">
    <source>
        <dbReference type="PROSITE" id="PS51192"/>
    </source>
</evidence>
<dbReference type="Pfam" id="PF18074">
    <property type="entry name" value="PriA_C"/>
    <property type="match status" value="1"/>
</dbReference>
<evidence type="ECO:0000256" key="5">
    <source>
        <dbReference type="ARBA" id="ARBA00022801"/>
    </source>
</evidence>
<dbReference type="GO" id="GO:0016887">
    <property type="term" value="F:ATP hydrolysis activity"/>
    <property type="evidence" value="ECO:0007669"/>
    <property type="project" value="RHEA"/>
</dbReference>
<dbReference type="SMART" id="SM00490">
    <property type="entry name" value="HELICc"/>
    <property type="match status" value="1"/>
</dbReference>
<dbReference type="HAMAP" id="MF_00983">
    <property type="entry name" value="PriA"/>
    <property type="match status" value="1"/>
</dbReference>
<keyword evidence="8 12" id="KW-0067">ATP-binding</keyword>
<feature type="binding site" evidence="12">
    <location>
        <position position="412"/>
    </location>
    <ligand>
        <name>Zn(2+)</name>
        <dbReference type="ChEBI" id="CHEBI:29105"/>
        <label>1</label>
    </ligand>
</feature>
<dbReference type="RefSeq" id="WP_046741046.1">
    <property type="nucleotide sequence ID" value="NZ_LBNQ01000016.1"/>
</dbReference>
<dbReference type="Pfam" id="PF18319">
    <property type="entry name" value="Zn_ribbon_PriA"/>
    <property type="match status" value="1"/>
</dbReference>
<dbReference type="Pfam" id="PF00270">
    <property type="entry name" value="DEAD"/>
    <property type="match status" value="1"/>
</dbReference>
<comment type="cofactor">
    <cofactor evidence="12">
        <name>Zn(2+)</name>
        <dbReference type="ChEBI" id="CHEBI:29105"/>
    </cofactor>
    <text evidence="12">Binds 2 zinc ions per subunit.</text>
</comment>
<feature type="binding site" evidence="12">
    <location>
        <position position="452"/>
    </location>
    <ligand>
        <name>Zn(2+)</name>
        <dbReference type="ChEBI" id="CHEBI:29105"/>
        <label>1</label>
    </ligand>
</feature>
<dbReference type="GO" id="GO:0006310">
    <property type="term" value="P:DNA recombination"/>
    <property type="evidence" value="ECO:0007669"/>
    <property type="project" value="InterPro"/>
</dbReference>
<keyword evidence="5 12" id="KW-0378">Hydrolase</keyword>
<evidence type="ECO:0000256" key="8">
    <source>
        <dbReference type="ARBA" id="ARBA00022840"/>
    </source>
</evidence>
<comment type="caution">
    <text evidence="14">The sequence shown here is derived from an EMBL/GenBank/DDBJ whole genome shotgun (WGS) entry which is preliminary data.</text>
</comment>
<keyword evidence="15" id="KW-1185">Reference proteome</keyword>
<dbReference type="InterPro" id="IPR014001">
    <property type="entry name" value="Helicase_ATP-bd"/>
</dbReference>
<keyword evidence="7 12" id="KW-0862">Zinc</keyword>
<keyword evidence="6 12" id="KW-0347">Helicase</keyword>
<feature type="binding site" evidence="12">
    <location>
        <position position="424"/>
    </location>
    <ligand>
        <name>Zn(2+)</name>
        <dbReference type="ChEBI" id="CHEBI:29105"/>
        <label>2</label>
    </ligand>
</feature>
<dbReference type="PATRIC" id="fig|1610491.3.peg.835"/>
<keyword evidence="3 12" id="KW-0479">Metal-binding</keyword>
<dbReference type="InterPro" id="IPR001650">
    <property type="entry name" value="Helicase_C-like"/>
</dbReference>
<protein>
    <recommendedName>
        <fullName evidence="12">Replication restart protein PriA</fullName>
    </recommendedName>
    <alternativeName>
        <fullName evidence="12">ATP-dependent DNA helicase PriA</fullName>
        <ecNumber evidence="12">5.6.2.4</ecNumber>
    </alternativeName>
    <alternativeName>
        <fullName evidence="12">DNA 3'-5' helicase PriA</fullName>
    </alternativeName>
</protein>
<evidence type="ECO:0000256" key="6">
    <source>
        <dbReference type="ARBA" id="ARBA00022806"/>
    </source>
</evidence>
<dbReference type="AlphaFoldDB" id="A0A0U1Q277"/>
<keyword evidence="9 12" id="KW-0238">DNA-binding</keyword>
<feature type="binding site" evidence="12">
    <location>
        <position position="442"/>
    </location>
    <ligand>
        <name>Zn(2+)</name>
        <dbReference type="ChEBI" id="CHEBI:29105"/>
        <label>2</label>
    </ligand>
</feature>
<feature type="domain" description="Helicase ATP-binding" evidence="13">
    <location>
        <begin position="173"/>
        <end position="333"/>
    </location>
</feature>
<dbReference type="SMART" id="SM00487">
    <property type="entry name" value="DEXDc"/>
    <property type="match status" value="1"/>
</dbReference>
<dbReference type="GO" id="GO:0003677">
    <property type="term" value="F:DNA binding"/>
    <property type="evidence" value="ECO:0007669"/>
    <property type="project" value="UniProtKB-UniRule"/>
</dbReference>
<evidence type="ECO:0000256" key="3">
    <source>
        <dbReference type="ARBA" id="ARBA00022723"/>
    </source>
</evidence>
<keyword evidence="4 12" id="KW-0547">Nucleotide-binding</keyword>
<evidence type="ECO:0000256" key="12">
    <source>
        <dbReference type="HAMAP-Rule" id="MF_00983"/>
    </source>
</evidence>
<dbReference type="GO" id="GO:0006270">
    <property type="term" value="P:DNA replication initiation"/>
    <property type="evidence" value="ECO:0007669"/>
    <property type="project" value="TreeGrafter"/>
</dbReference>
<comment type="similarity">
    <text evidence="12">Belongs to the helicase family. PriA subfamily.</text>
</comment>
<dbReference type="PANTHER" id="PTHR30580:SF0">
    <property type="entry name" value="PRIMOSOMAL PROTEIN N"/>
    <property type="match status" value="1"/>
</dbReference>
<dbReference type="Gene3D" id="3.40.1440.60">
    <property type="entry name" value="PriA, 3(prime) DNA-binding domain"/>
    <property type="match status" value="1"/>
</dbReference>
<dbReference type="SUPFAM" id="SSF52540">
    <property type="entry name" value="P-loop containing nucleoside triphosphate hydrolases"/>
    <property type="match status" value="2"/>
</dbReference>
<dbReference type="PROSITE" id="PS51192">
    <property type="entry name" value="HELICASE_ATP_BIND_1"/>
    <property type="match status" value="1"/>
</dbReference>
<keyword evidence="2 12" id="KW-0235">DNA replication</keyword>
<evidence type="ECO:0000256" key="7">
    <source>
        <dbReference type="ARBA" id="ARBA00022833"/>
    </source>
</evidence>
<reference evidence="14 15" key="1">
    <citation type="submission" date="2015-05" db="EMBL/GenBank/DDBJ databases">
        <title>Draft genome sequence of Lampropedia sp. CT6, isolated from the microbial mat of a hot water spring, located at Manikaran, India.</title>
        <authorList>
            <person name="Tripathi C."/>
            <person name="Rani P."/>
            <person name="Mahato N.K."/>
            <person name="Lal R."/>
        </authorList>
    </citation>
    <scope>NUCLEOTIDE SEQUENCE [LARGE SCALE GENOMIC DNA]</scope>
    <source>
        <strain evidence="14 15">CT6</strain>
    </source>
</reference>
<dbReference type="InterPro" id="IPR005259">
    <property type="entry name" value="PriA"/>
</dbReference>
<dbReference type="FunFam" id="3.40.50.300:FF:000489">
    <property type="entry name" value="Primosome assembly protein PriA"/>
    <property type="match status" value="1"/>
</dbReference>
<dbReference type="Proteomes" id="UP000050580">
    <property type="component" value="Unassembled WGS sequence"/>
</dbReference>
<evidence type="ECO:0000256" key="11">
    <source>
        <dbReference type="ARBA" id="ARBA00048988"/>
    </source>
</evidence>
<proteinExistence type="inferred from homology"/>
<dbReference type="GO" id="GO:0005524">
    <property type="term" value="F:ATP binding"/>
    <property type="evidence" value="ECO:0007669"/>
    <property type="project" value="UniProtKB-UniRule"/>
</dbReference>
<keyword evidence="10 12" id="KW-0413">Isomerase</keyword>
<name>A0A0U1Q277_9BURK</name>
<dbReference type="GO" id="GO:0006269">
    <property type="term" value="P:DNA replication, synthesis of primer"/>
    <property type="evidence" value="ECO:0007669"/>
    <property type="project" value="UniProtKB-KW"/>
</dbReference>
<dbReference type="EMBL" id="LBNQ01000016">
    <property type="protein sequence ID" value="KKW68695.1"/>
    <property type="molecule type" value="Genomic_DNA"/>
</dbReference>
<dbReference type="GO" id="GO:0006302">
    <property type="term" value="P:double-strand break repair"/>
    <property type="evidence" value="ECO:0007669"/>
    <property type="project" value="InterPro"/>
</dbReference>
<comment type="subunit">
    <text evidence="12">Component of the replication restart primosome.</text>
</comment>
<dbReference type="STRING" id="1610491.AAV94_03915"/>
<feature type="binding site" evidence="12">
    <location>
        <position position="415"/>
    </location>
    <ligand>
        <name>Zn(2+)</name>
        <dbReference type="ChEBI" id="CHEBI:29105"/>
        <label>1</label>
    </ligand>
</feature>